<dbReference type="SUPFAM" id="SSF52172">
    <property type="entry name" value="CheY-like"/>
    <property type="match status" value="1"/>
</dbReference>
<dbReference type="OrthoDB" id="9802426at2"/>
<dbReference type="Gene3D" id="6.10.250.690">
    <property type="match status" value="1"/>
</dbReference>
<proteinExistence type="predicted"/>
<keyword evidence="5" id="KW-0804">Transcription</keyword>
<dbReference type="GO" id="GO:0000976">
    <property type="term" value="F:transcription cis-regulatory region binding"/>
    <property type="evidence" value="ECO:0007669"/>
    <property type="project" value="TreeGrafter"/>
</dbReference>
<organism evidence="10 11">
    <name type="scientific">Pseudothauera nasutitermitis</name>
    <dbReference type="NCBI Taxonomy" id="2565930"/>
    <lineage>
        <taxon>Bacteria</taxon>
        <taxon>Pseudomonadati</taxon>
        <taxon>Pseudomonadota</taxon>
        <taxon>Betaproteobacteria</taxon>
        <taxon>Rhodocyclales</taxon>
        <taxon>Zoogloeaceae</taxon>
        <taxon>Pseudothauera</taxon>
    </lineage>
</organism>
<dbReference type="PANTHER" id="PTHR48111">
    <property type="entry name" value="REGULATOR OF RPOS"/>
    <property type="match status" value="1"/>
</dbReference>
<keyword evidence="11" id="KW-1185">Reference proteome</keyword>
<dbReference type="GO" id="GO:0032993">
    <property type="term" value="C:protein-DNA complex"/>
    <property type="evidence" value="ECO:0007669"/>
    <property type="project" value="TreeGrafter"/>
</dbReference>
<sequence>MTNGSVASPHPALPPQQSGRVLVIEDEPRLAAVQVKYLQAAGYDSRPLHDGAAAIDTIRDWKPDLVLLDLMLPGRDGVDICRELRRFSAVPVIMVTARVEEIDRLLGLEIGADDYICKPFSPREVVARVHAVLRRYRHAPESAASVDSRQPRLVIDSEAWRASVDGCVLELTQVEFRLLRALAAAPGRVFSRDQLMDHAYADRRVVTDRTVDSHIKNLRRKLAKVQAGEWIRSIYGVGFRFSDE</sequence>
<evidence type="ECO:0000256" key="4">
    <source>
        <dbReference type="ARBA" id="ARBA00023125"/>
    </source>
</evidence>
<protein>
    <submittedName>
        <fullName evidence="10">Response regulator</fullName>
    </submittedName>
</protein>
<keyword evidence="4 7" id="KW-0238">DNA-binding</keyword>
<dbReference type="SUPFAM" id="SSF46894">
    <property type="entry name" value="C-terminal effector domain of the bipartite response regulators"/>
    <property type="match status" value="1"/>
</dbReference>
<evidence type="ECO:0000256" key="2">
    <source>
        <dbReference type="ARBA" id="ARBA00023012"/>
    </source>
</evidence>
<dbReference type="GO" id="GO:0006355">
    <property type="term" value="P:regulation of DNA-templated transcription"/>
    <property type="evidence" value="ECO:0007669"/>
    <property type="project" value="InterPro"/>
</dbReference>
<dbReference type="GO" id="GO:0005829">
    <property type="term" value="C:cytosol"/>
    <property type="evidence" value="ECO:0007669"/>
    <property type="project" value="TreeGrafter"/>
</dbReference>
<dbReference type="PROSITE" id="PS50110">
    <property type="entry name" value="RESPONSE_REGULATORY"/>
    <property type="match status" value="1"/>
</dbReference>
<dbReference type="FunFam" id="3.40.50.2300:FF:000001">
    <property type="entry name" value="DNA-binding response regulator PhoB"/>
    <property type="match status" value="1"/>
</dbReference>
<keyword evidence="1 6" id="KW-0597">Phosphoprotein</keyword>
<gene>
    <name evidence="10" type="ORF">E6C76_02300</name>
</gene>
<dbReference type="Gene3D" id="1.10.10.10">
    <property type="entry name" value="Winged helix-like DNA-binding domain superfamily/Winged helix DNA-binding domain"/>
    <property type="match status" value="1"/>
</dbReference>
<dbReference type="Proteomes" id="UP000308430">
    <property type="component" value="Unassembled WGS sequence"/>
</dbReference>
<evidence type="ECO:0000259" key="9">
    <source>
        <dbReference type="PROSITE" id="PS51755"/>
    </source>
</evidence>
<dbReference type="InterPro" id="IPR001867">
    <property type="entry name" value="OmpR/PhoB-type_DNA-bd"/>
</dbReference>
<evidence type="ECO:0000256" key="1">
    <source>
        <dbReference type="ARBA" id="ARBA00022553"/>
    </source>
</evidence>
<keyword evidence="3" id="KW-0805">Transcription regulation</keyword>
<evidence type="ECO:0000256" key="3">
    <source>
        <dbReference type="ARBA" id="ARBA00023015"/>
    </source>
</evidence>
<keyword evidence="2" id="KW-0902">Two-component regulatory system</keyword>
<evidence type="ECO:0000313" key="10">
    <source>
        <dbReference type="EMBL" id="THF67232.1"/>
    </source>
</evidence>
<feature type="domain" description="Response regulatory" evidence="8">
    <location>
        <begin position="20"/>
        <end position="133"/>
    </location>
</feature>
<reference evidence="10 11" key="1">
    <citation type="submission" date="2019-04" db="EMBL/GenBank/DDBJ databases">
        <title>Azoarcus nasutitermitis sp. nov. isolated from termite nest.</title>
        <authorList>
            <person name="Lin S.-Y."/>
            <person name="Hameed A."/>
            <person name="Hsu Y.-H."/>
            <person name="Young C.-C."/>
        </authorList>
    </citation>
    <scope>NUCLEOTIDE SEQUENCE [LARGE SCALE GENOMIC DNA]</scope>
    <source>
        <strain evidence="10 11">CC-YHH838</strain>
    </source>
</reference>
<feature type="modified residue" description="4-aspartylphosphate" evidence="6">
    <location>
        <position position="69"/>
    </location>
</feature>
<dbReference type="RefSeq" id="WP_136346641.1">
    <property type="nucleotide sequence ID" value="NZ_SSOC01000001.1"/>
</dbReference>
<dbReference type="EMBL" id="SSOC01000001">
    <property type="protein sequence ID" value="THF67232.1"/>
    <property type="molecule type" value="Genomic_DNA"/>
</dbReference>
<accession>A0A4S4B3J8</accession>
<evidence type="ECO:0000259" key="8">
    <source>
        <dbReference type="PROSITE" id="PS50110"/>
    </source>
</evidence>
<dbReference type="Pfam" id="PF00486">
    <property type="entry name" value="Trans_reg_C"/>
    <property type="match status" value="1"/>
</dbReference>
<dbReference type="PANTHER" id="PTHR48111:SF59">
    <property type="entry name" value="TRANSCRIPTIONAL REGULATORY PROTEIN BAER"/>
    <property type="match status" value="1"/>
</dbReference>
<dbReference type="Gene3D" id="3.40.50.2300">
    <property type="match status" value="1"/>
</dbReference>
<dbReference type="InterPro" id="IPR039420">
    <property type="entry name" value="WalR-like"/>
</dbReference>
<dbReference type="SMART" id="SM00862">
    <property type="entry name" value="Trans_reg_C"/>
    <property type="match status" value="1"/>
</dbReference>
<dbReference type="Pfam" id="PF00072">
    <property type="entry name" value="Response_reg"/>
    <property type="match status" value="1"/>
</dbReference>
<feature type="DNA-binding region" description="OmpR/PhoB-type" evidence="7">
    <location>
        <begin position="144"/>
        <end position="243"/>
    </location>
</feature>
<dbReference type="SMART" id="SM00448">
    <property type="entry name" value="REC"/>
    <property type="match status" value="1"/>
</dbReference>
<dbReference type="InterPro" id="IPR036388">
    <property type="entry name" value="WH-like_DNA-bd_sf"/>
</dbReference>
<evidence type="ECO:0000256" key="6">
    <source>
        <dbReference type="PROSITE-ProRule" id="PRU00169"/>
    </source>
</evidence>
<dbReference type="GO" id="GO:0000156">
    <property type="term" value="F:phosphorelay response regulator activity"/>
    <property type="evidence" value="ECO:0007669"/>
    <property type="project" value="TreeGrafter"/>
</dbReference>
<evidence type="ECO:0000313" key="11">
    <source>
        <dbReference type="Proteomes" id="UP000308430"/>
    </source>
</evidence>
<comment type="caution">
    <text evidence="10">The sequence shown here is derived from an EMBL/GenBank/DDBJ whole genome shotgun (WGS) entry which is preliminary data.</text>
</comment>
<dbReference type="InterPro" id="IPR016032">
    <property type="entry name" value="Sig_transdc_resp-reg_C-effctor"/>
</dbReference>
<dbReference type="AlphaFoldDB" id="A0A4S4B3J8"/>
<feature type="domain" description="OmpR/PhoB-type" evidence="9">
    <location>
        <begin position="144"/>
        <end position="243"/>
    </location>
</feature>
<dbReference type="InterPro" id="IPR001789">
    <property type="entry name" value="Sig_transdc_resp-reg_receiver"/>
</dbReference>
<evidence type="ECO:0000256" key="7">
    <source>
        <dbReference type="PROSITE-ProRule" id="PRU01091"/>
    </source>
</evidence>
<dbReference type="CDD" id="cd00383">
    <property type="entry name" value="trans_reg_C"/>
    <property type="match status" value="1"/>
</dbReference>
<evidence type="ECO:0000256" key="5">
    <source>
        <dbReference type="ARBA" id="ARBA00023163"/>
    </source>
</evidence>
<dbReference type="InterPro" id="IPR011006">
    <property type="entry name" value="CheY-like_superfamily"/>
</dbReference>
<name>A0A4S4B3J8_9RHOO</name>
<dbReference type="PROSITE" id="PS51755">
    <property type="entry name" value="OMPR_PHOB"/>
    <property type="match status" value="1"/>
</dbReference>